<dbReference type="VEuPathDB" id="FungiDB:PODANS_6_8340"/>
<reference evidence="2" key="4">
    <citation type="submission" date="2015-04" db="EMBL/GenBank/DDBJ databases">
        <title>Maintaining two mating types: Structure of the mating type locus and its role in heterokaryosis in Podospora anserina.</title>
        <authorList>
            <person name="Grognet P."/>
            <person name="Bidard F."/>
            <person name="Kuchly C."/>
            <person name="Chan Ho Tong L."/>
            <person name="Coppin E."/>
            <person name="Ait Benkhali J."/>
            <person name="Couloux A."/>
            <person name="Wincker P."/>
            <person name="Debuchy R."/>
            <person name="Silar P."/>
        </authorList>
    </citation>
    <scope>NUCLEOTIDE SEQUENCE</scope>
</reference>
<gene>
    <name evidence="1" type="ORF">PODANS_6_8340</name>
</gene>
<reference evidence="3" key="3">
    <citation type="journal article" date="2014" name="Genetics">
        <title>Maintaining two mating types: Structure of the mating type locus and its role in heterokaryosis in Podospora anserina.</title>
        <authorList>
            <person name="Grognet P."/>
            <person name="Bidard F."/>
            <person name="Kuchly C."/>
            <person name="Tong L.C.H."/>
            <person name="Coppin E."/>
            <person name="Benkhali J.A."/>
            <person name="Couloux A."/>
            <person name="Wincker P."/>
            <person name="Debuchy R."/>
            <person name="Silar P."/>
        </authorList>
    </citation>
    <scope>GENOME REANNOTATION</scope>
    <source>
        <strain evidence="3">S / ATCC MYA-4624 / DSM 980 / FGSC 10383</strain>
    </source>
</reference>
<proteinExistence type="predicted"/>
<dbReference type="HOGENOM" id="CLU_1461912_0_0_1"/>
<dbReference type="STRING" id="515849.B2AMY1"/>
<dbReference type="Gene3D" id="3.90.79.10">
    <property type="entry name" value="Nucleoside Triphosphate Pyrophosphohydrolase"/>
    <property type="match status" value="1"/>
</dbReference>
<organism evidence="1">
    <name type="scientific">Podospora anserina (strain S / ATCC MYA-4624 / DSM 980 / FGSC 10383)</name>
    <name type="common">Pleurage anserina</name>
    <dbReference type="NCBI Taxonomy" id="515849"/>
    <lineage>
        <taxon>Eukaryota</taxon>
        <taxon>Fungi</taxon>
        <taxon>Dikarya</taxon>
        <taxon>Ascomycota</taxon>
        <taxon>Pezizomycotina</taxon>
        <taxon>Sordariomycetes</taxon>
        <taxon>Sordariomycetidae</taxon>
        <taxon>Sordariales</taxon>
        <taxon>Podosporaceae</taxon>
        <taxon>Podospora</taxon>
        <taxon>Podospora anserina</taxon>
    </lineage>
</organism>
<dbReference type="Proteomes" id="UP000001197">
    <property type="component" value="Chromosome 6"/>
</dbReference>
<dbReference type="GeneID" id="11176373"/>
<dbReference type="eggNOG" id="KOG4313">
    <property type="taxonomic scope" value="Eukaryota"/>
</dbReference>
<accession>B2AMY1</accession>
<dbReference type="OrthoDB" id="10261522at2759"/>
<reference evidence="1 3" key="1">
    <citation type="journal article" date="2008" name="Genome Biol.">
        <title>The genome sequence of the model ascomycete fungus Podospora anserina.</title>
        <authorList>
            <person name="Espagne E."/>
            <person name="Lespinet O."/>
            <person name="Malagnac F."/>
            <person name="Da Silva C."/>
            <person name="Jaillon O."/>
            <person name="Porcel B.M."/>
            <person name="Couloux A."/>
            <person name="Aury J.-M."/>
            <person name="Segurens B."/>
            <person name="Poulain J."/>
            <person name="Anthouard V."/>
            <person name="Grossetete S."/>
            <person name="Khalili H."/>
            <person name="Coppin E."/>
            <person name="Dequard-Chablat M."/>
            <person name="Picard M."/>
            <person name="Contamine V."/>
            <person name="Arnaise S."/>
            <person name="Bourdais A."/>
            <person name="Berteaux-Lecellier V."/>
            <person name="Gautheret D."/>
            <person name="de Vries R.P."/>
            <person name="Battaglia E."/>
            <person name="Coutinho P.M."/>
            <person name="Danchin E.G.J."/>
            <person name="Henrissat B."/>
            <person name="El Khoury R."/>
            <person name="Sainsard-Chanet A."/>
            <person name="Boivin A."/>
            <person name="Pinan-Lucarre B."/>
            <person name="Sellem C.H."/>
            <person name="Debuchy R."/>
            <person name="Wincker P."/>
            <person name="Weissenbach J."/>
            <person name="Silar P."/>
        </authorList>
    </citation>
    <scope>NUCLEOTIDE SEQUENCE [LARGE SCALE GENOMIC DNA]</scope>
    <source>
        <strain evidence="3">S / ATCC MYA-4624 / DSM 980 / FGSC 10383</strain>
        <strain evidence="1">S mat+</strain>
    </source>
</reference>
<protein>
    <submittedName>
        <fullName evidence="1">Podospora anserina S mat+ genomic DNA chromosome 6, supercontig 4</fullName>
    </submittedName>
    <submittedName>
        <fullName evidence="2">Thiamine pyrophosphokinase</fullName>
    </submittedName>
</protein>
<dbReference type="EMBL" id="CU633872">
    <property type="protein sequence ID" value="CAP65322.1"/>
    <property type="molecule type" value="Genomic_DNA"/>
</dbReference>
<sequence>MLAILSRWCNELKPIYGSSGELPFKVDRAAAPLLGVVSYGIHRTAFTCSDDGHIKLWVKKRSQSTAFYPGHLDNTVASSTIPDGQLPLEVAILVAGEEATLPEDLVRSRTKLSTCLSSNCRVGLNLSHAITRWSHVKPGYAMVALNFIIQHGLLDGQNEPDFVESTTRLHRTLELPVKRLNPSLD</sequence>
<dbReference type="EMBL" id="FO904941">
    <property type="protein sequence ID" value="CDP31318.1"/>
    <property type="molecule type" value="Genomic_DNA"/>
</dbReference>
<dbReference type="AlphaFoldDB" id="B2AMY1"/>
<evidence type="ECO:0000313" key="1">
    <source>
        <dbReference type="EMBL" id="CAP65322.1"/>
    </source>
</evidence>
<dbReference type="RefSeq" id="XP_003437238.1">
    <property type="nucleotide sequence ID" value="XM_003437190.1"/>
</dbReference>
<keyword evidence="3" id="KW-1185">Reference proteome</keyword>
<evidence type="ECO:0000313" key="3">
    <source>
        <dbReference type="Proteomes" id="UP000001197"/>
    </source>
</evidence>
<dbReference type="KEGG" id="pan:PODANS72p023"/>
<evidence type="ECO:0000313" key="2">
    <source>
        <dbReference type="EMBL" id="CDP31318.1"/>
    </source>
</evidence>
<reference evidence="1" key="2">
    <citation type="submission" date="2008-07" db="EMBL/GenBank/DDBJ databases">
        <authorList>
            <person name="Genoscope - CEA"/>
        </authorList>
    </citation>
    <scope>NUCLEOTIDE SEQUENCE</scope>
    <source>
        <strain evidence="1">S mat+</strain>
    </source>
</reference>
<name>B2AMY1_PODAN</name>